<accession>A0A1I0FKX4</accession>
<dbReference type="PANTHER" id="PTHR47099:SF1">
    <property type="entry name" value="METHYLCOBAMIDE:COM METHYLTRANSFERASE MTBA"/>
    <property type="match status" value="1"/>
</dbReference>
<feature type="domain" description="Uroporphyrinogen decarboxylase (URO-D)" evidence="1">
    <location>
        <begin position="8"/>
        <end position="349"/>
    </location>
</feature>
<dbReference type="Gene3D" id="3.20.20.210">
    <property type="match status" value="1"/>
</dbReference>
<dbReference type="AlphaFoldDB" id="A0A1I0FKX4"/>
<dbReference type="PANTHER" id="PTHR47099">
    <property type="entry name" value="METHYLCOBAMIDE:COM METHYLTRANSFERASE MTBA"/>
    <property type="match status" value="1"/>
</dbReference>
<protein>
    <submittedName>
        <fullName evidence="2">Uroporphyrinogen decarboxylase</fullName>
    </submittedName>
</protein>
<dbReference type="Proteomes" id="UP000199568">
    <property type="component" value="Unassembled WGS sequence"/>
</dbReference>
<dbReference type="GO" id="GO:0004853">
    <property type="term" value="F:uroporphyrinogen decarboxylase activity"/>
    <property type="evidence" value="ECO:0007669"/>
    <property type="project" value="InterPro"/>
</dbReference>
<sequence>MIIKELSSAERMKRLVTREGLDRVPIIPLASLYTAYISNISAKEYFLEPEKAMEAQLWARDLHGYDAGPSYNIPDWGGWDFGGILEIPTSPRISLPRMVKKAVTSTKDVEKLEVPNPSTAPAMSRSLVFARLSREKGFPVSVWGGSPMGIVVSIIGAETLLKWLRKEPSLVHRLLRLATDYIIEIAKVYTNEFGGENCSALATYPMECFAMMSPKMFEKYSLPYVIEIHEKLIEMGIKKWTIHLCGDHTRNLIHWQQSIKLMPRTIFTLGHEMDMLKTAEALGEEYIIGGNIHTTLMQIGSANEVYRACKETIEKMKYIPGGFILAPDCVLPSLTPPINLHAMVKACRDFGKYE</sequence>
<dbReference type="EMBL" id="FOHU01000015">
    <property type="protein sequence ID" value="SET58921.1"/>
    <property type="molecule type" value="Genomic_DNA"/>
</dbReference>
<evidence type="ECO:0000259" key="1">
    <source>
        <dbReference type="Pfam" id="PF01208"/>
    </source>
</evidence>
<evidence type="ECO:0000313" key="2">
    <source>
        <dbReference type="EMBL" id="SET58921.1"/>
    </source>
</evidence>
<dbReference type="InterPro" id="IPR000257">
    <property type="entry name" value="Uroporphyrinogen_deCOase"/>
</dbReference>
<gene>
    <name evidence="2" type="ORF">SAMN05660297_02847</name>
</gene>
<dbReference type="SUPFAM" id="SSF51726">
    <property type="entry name" value="UROD/MetE-like"/>
    <property type="match status" value="1"/>
</dbReference>
<dbReference type="Pfam" id="PF01208">
    <property type="entry name" value="URO-D"/>
    <property type="match status" value="1"/>
</dbReference>
<evidence type="ECO:0000313" key="3">
    <source>
        <dbReference type="Proteomes" id="UP000199568"/>
    </source>
</evidence>
<dbReference type="InterPro" id="IPR038071">
    <property type="entry name" value="UROD/MetE-like_sf"/>
</dbReference>
<dbReference type="GO" id="GO:0006779">
    <property type="term" value="P:porphyrin-containing compound biosynthetic process"/>
    <property type="evidence" value="ECO:0007669"/>
    <property type="project" value="InterPro"/>
</dbReference>
<organism evidence="2 3">
    <name type="scientific">Natronincola peptidivorans</name>
    <dbReference type="NCBI Taxonomy" id="426128"/>
    <lineage>
        <taxon>Bacteria</taxon>
        <taxon>Bacillati</taxon>
        <taxon>Bacillota</taxon>
        <taxon>Clostridia</taxon>
        <taxon>Peptostreptococcales</taxon>
        <taxon>Natronincolaceae</taxon>
        <taxon>Natronincola</taxon>
    </lineage>
</organism>
<dbReference type="OrthoDB" id="9771599at2"/>
<reference evidence="2 3" key="1">
    <citation type="submission" date="2016-10" db="EMBL/GenBank/DDBJ databases">
        <authorList>
            <person name="de Groot N.N."/>
        </authorList>
    </citation>
    <scope>NUCLEOTIDE SEQUENCE [LARGE SCALE GENOMIC DNA]</scope>
    <source>
        <strain evidence="2 3">DSM 18979</strain>
    </source>
</reference>
<dbReference type="RefSeq" id="WP_090445501.1">
    <property type="nucleotide sequence ID" value="NZ_FOHU01000015.1"/>
</dbReference>
<proteinExistence type="predicted"/>
<dbReference type="STRING" id="426128.SAMN05660297_02847"/>
<name>A0A1I0FKX4_9FIRM</name>
<keyword evidence="3" id="KW-1185">Reference proteome</keyword>
<dbReference type="InterPro" id="IPR052024">
    <property type="entry name" value="Methanogen_methyltrans"/>
</dbReference>